<keyword evidence="10" id="KW-1185">Reference proteome</keyword>
<name>A0A2T3FQR8_9CLOT</name>
<feature type="transmembrane region" description="Helical" evidence="8">
    <location>
        <begin position="241"/>
        <end position="260"/>
    </location>
</feature>
<evidence type="ECO:0000256" key="6">
    <source>
        <dbReference type="ARBA" id="ARBA00022989"/>
    </source>
</evidence>
<evidence type="ECO:0000256" key="4">
    <source>
        <dbReference type="ARBA" id="ARBA00022475"/>
    </source>
</evidence>
<dbReference type="InterPro" id="IPR001463">
    <property type="entry name" value="Na/Ala_symport"/>
</dbReference>
<feature type="transmembrane region" description="Helical" evidence="8">
    <location>
        <begin position="302"/>
        <end position="324"/>
    </location>
</feature>
<feature type="transmembrane region" description="Helical" evidence="8">
    <location>
        <begin position="157"/>
        <end position="179"/>
    </location>
</feature>
<keyword evidence="3" id="KW-0813">Transport</keyword>
<dbReference type="PRINTS" id="PR00175">
    <property type="entry name" value="NAALASMPORT"/>
</dbReference>
<organism evidence="9 10">
    <name type="scientific">Clostridium fessum</name>
    <dbReference type="NCBI Taxonomy" id="2126740"/>
    <lineage>
        <taxon>Bacteria</taxon>
        <taxon>Bacillati</taxon>
        <taxon>Bacillota</taxon>
        <taxon>Clostridia</taxon>
        <taxon>Eubacteriales</taxon>
        <taxon>Clostridiaceae</taxon>
        <taxon>Clostridium</taxon>
    </lineage>
</organism>
<gene>
    <name evidence="9" type="ORF">C7U56_06830</name>
</gene>
<dbReference type="Gene3D" id="1.20.1740.10">
    <property type="entry name" value="Amino acid/polyamine transporter I"/>
    <property type="match status" value="1"/>
</dbReference>
<comment type="subcellular location">
    <subcellularLocation>
        <location evidence="1">Cell membrane</location>
        <topology evidence="1">Multi-pass membrane protein</topology>
    </subcellularLocation>
</comment>
<feature type="transmembrane region" description="Helical" evidence="8">
    <location>
        <begin position="399"/>
        <end position="418"/>
    </location>
</feature>
<dbReference type="PANTHER" id="PTHR30330">
    <property type="entry name" value="AGSS FAMILY TRANSPORTER, SODIUM-ALANINE"/>
    <property type="match status" value="1"/>
</dbReference>
<proteinExistence type="inferred from homology"/>
<keyword evidence="5 8" id="KW-0812">Transmembrane</keyword>
<dbReference type="Proteomes" id="UP000241048">
    <property type="component" value="Unassembled WGS sequence"/>
</dbReference>
<feature type="transmembrane region" description="Helical" evidence="8">
    <location>
        <begin position="12"/>
        <end position="34"/>
    </location>
</feature>
<reference evidence="9 10" key="1">
    <citation type="submission" date="2018-03" db="EMBL/GenBank/DDBJ databases">
        <title>Lachnoclostridium SNUG30386 gen.nov., sp.nov., isolated from human faeces.</title>
        <authorList>
            <person name="Seo B."/>
            <person name="Jeon K."/>
            <person name="Ko G."/>
        </authorList>
    </citation>
    <scope>NUCLEOTIDE SEQUENCE [LARGE SCALE GENOMIC DNA]</scope>
    <source>
        <strain evidence="9 10">SNUG30386</strain>
    </source>
</reference>
<feature type="transmembrane region" description="Helical" evidence="8">
    <location>
        <begin position="55"/>
        <end position="81"/>
    </location>
</feature>
<evidence type="ECO:0000256" key="7">
    <source>
        <dbReference type="ARBA" id="ARBA00023136"/>
    </source>
</evidence>
<dbReference type="Pfam" id="PF01235">
    <property type="entry name" value="Na_Ala_symp"/>
    <property type="match status" value="1"/>
</dbReference>
<keyword evidence="4" id="KW-1003">Cell membrane</keyword>
<evidence type="ECO:0000256" key="8">
    <source>
        <dbReference type="SAM" id="Phobius"/>
    </source>
</evidence>
<evidence type="ECO:0000256" key="2">
    <source>
        <dbReference type="ARBA" id="ARBA00009261"/>
    </source>
</evidence>
<keyword evidence="7 8" id="KW-0472">Membrane</keyword>
<feature type="transmembrane region" description="Helical" evidence="8">
    <location>
        <begin position="87"/>
        <end position="110"/>
    </location>
</feature>
<evidence type="ECO:0000256" key="1">
    <source>
        <dbReference type="ARBA" id="ARBA00004651"/>
    </source>
</evidence>
<accession>A0A2T3FQR8</accession>
<comment type="caution">
    <text evidence="9">The sequence shown here is derived from an EMBL/GenBank/DDBJ whole genome shotgun (WGS) entry which is preliminary data.</text>
</comment>
<feature type="transmembrane region" description="Helical" evidence="8">
    <location>
        <begin position="424"/>
        <end position="443"/>
    </location>
</feature>
<evidence type="ECO:0000313" key="10">
    <source>
        <dbReference type="Proteomes" id="UP000241048"/>
    </source>
</evidence>
<evidence type="ECO:0000256" key="3">
    <source>
        <dbReference type="ARBA" id="ARBA00022448"/>
    </source>
</evidence>
<dbReference type="RefSeq" id="WP_107000688.1">
    <property type="nucleotide sequence ID" value="NZ_JAQDZI010000008.1"/>
</dbReference>
<feature type="transmembrane region" description="Helical" evidence="8">
    <location>
        <begin position="131"/>
        <end position="151"/>
    </location>
</feature>
<dbReference type="GO" id="GO:0005886">
    <property type="term" value="C:plasma membrane"/>
    <property type="evidence" value="ECO:0007669"/>
    <property type="project" value="UniProtKB-SubCell"/>
</dbReference>
<feature type="transmembrane region" description="Helical" evidence="8">
    <location>
        <begin position="358"/>
        <end position="378"/>
    </location>
</feature>
<dbReference type="PANTHER" id="PTHR30330:SF1">
    <property type="entry name" value="AMINO-ACID CARRIER PROTEIN ALST"/>
    <property type="match status" value="1"/>
</dbReference>
<protein>
    <submittedName>
        <fullName evidence="9">Sodium:alanine symporter family protein</fullName>
    </submittedName>
</protein>
<feature type="transmembrane region" description="Helical" evidence="8">
    <location>
        <begin position="191"/>
        <end position="212"/>
    </location>
</feature>
<evidence type="ECO:0000256" key="5">
    <source>
        <dbReference type="ARBA" id="ARBA00022692"/>
    </source>
</evidence>
<dbReference type="AlphaFoldDB" id="A0A2T3FQR8"/>
<evidence type="ECO:0000313" key="9">
    <source>
        <dbReference type="EMBL" id="PST37603.1"/>
    </source>
</evidence>
<comment type="similarity">
    <text evidence="2">Belongs to the alanine or glycine:cation symporter (AGCS) (TC 2.A.25) family.</text>
</comment>
<keyword evidence="6 8" id="KW-1133">Transmembrane helix</keyword>
<dbReference type="GO" id="GO:0005283">
    <property type="term" value="F:amino acid:sodium symporter activity"/>
    <property type="evidence" value="ECO:0007669"/>
    <property type="project" value="InterPro"/>
</dbReference>
<sequence length="452" mass="47054">MEALRIVQKMVWGPWLLGLFLAVGVLCMVRLRGFPIRHIRVWWGETVGSGGKGQLLTTCTALAATVGTGNITGVAAALAIGGPGAVFWMWAAAFLGMALAYTEVYLGILYGGGPYAYLENGVGSCFAGKCYALFCVLASLGMGCMVQAGALADSLRYAASLPPLGTGIILAVLTAVVLFGGAKRIGWTASVLVPVSAGLYLLAGGIAVFSFYDQIPEVLGNIVGGAFGLADNAGQTAGSSILNFSGISGGMTGYGMAAAIRSGVSRGVFSNEAGLGSLAVLHGMSEGKGRLRQRQEAQKQGMWAIFEVFFDTIIGCSLTAFLLLCVFPHNLTEKIDSLGGSGAVAAALAARFGNAGGIVTAACMVLFAFATILAWFYIGDQALGWLMRGVPQKRADKICILYHGGYLASVFLGCVNRMEAVWAVSDIFNGLMAVPNLAALVLLGRKVRRPER</sequence>
<dbReference type="EMBL" id="PYLO01000002">
    <property type="protein sequence ID" value="PST37603.1"/>
    <property type="molecule type" value="Genomic_DNA"/>
</dbReference>